<dbReference type="GO" id="GO:0030170">
    <property type="term" value="F:pyridoxal phosphate binding"/>
    <property type="evidence" value="ECO:0007669"/>
    <property type="project" value="InterPro"/>
</dbReference>
<gene>
    <name evidence="6" type="ORF">SAMN05421508_101537</name>
</gene>
<evidence type="ECO:0000256" key="1">
    <source>
        <dbReference type="ARBA" id="ARBA00001933"/>
    </source>
</evidence>
<dbReference type="GO" id="GO:0004794">
    <property type="term" value="F:threonine deaminase activity"/>
    <property type="evidence" value="ECO:0007669"/>
    <property type="project" value="TreeGrafter"/>
</dbReference>
<dbReference type="GO" id="GO:0009097">
    <property type="term" value="P:isoleucine biosynthetic process"/>
    <property type="evidence" value="ECO:0007669"/>
    <property type="project" value="TreeGrafter"/>
</dbReference>
<dbReference type="PROSITE" id="PS00165">
    <property type="entry name" value="DEHYDRATASE_SER_THR"/>
    <property type="match status" value="1"/>
</dbReference>
<dbReference type="NCBIfam" id="TIGR02991">
    <property type="entry name" value="ectoine_eutB"/>
    <property type="match status" value="1"/>
</dbReference>
<dbReference type="FunFam" id="3.40.50.1100:FF:000005">
    <property type="entry name" value="Threonine dehydratase catabolic"/>
    <property type="match status" value="1"/>
</dbReference>
<dbReference type="NCBIfam" id="NF005680">
    <property type="entry name" value="PRK07476.1"/>
    <property type="match status" value="1"/>
</dbReference>
<comment type="similarity">
    <text evidence="2">Belongs to the serine/threonine dehydratase family.</text>
</comment>
<dbReference type="GO" id="GO:0006565">
    <property type="term" value="P:L-serine catabolic process"/>
    <property type="evidence" value="ECO:0007669"/>
    <property type="project" value="TreeGrafter"/>
</dbReference>
<dbReference type="PANTHER" id="PTHR48078:SF6">
    <property type="entry name" value="L-THREONINE DEHYDRATASE CATABOLIC TDCB"/>
    <property type="match status" value="1"/>
</dbReference>
<dbReference type="EMBL" id="OCNJ01000001">
    <property type="protein sequence ID" value="SOD90422.1"/>
    <property type="molecule type" value="Genomic_DNA"/>
</dbReference>
<comment type="cofactor">
    <cofactor evidence="1">
        <name>pyridoxal 5'-phosphate</name>
        <dbReference type="ChEBI" id="CHEBI:597326"/>
    </cofactor>
</comment>
<reference evidence="6 7" key="1">
    <citation type="submission" date="2017-09" db="EMBL/GenBank/DDBJ databases">
        <authorList>
            <person name="Ehlers B."/>
            <person name="Leendertz F.H."/>
        </authorList>
    </citation>
    <scope>NUCLEOTIDE SEQUENCE [LARGE SCALE GENOMIC DNA]</scope>
    <source>
        <strain evidence="6 7">USBA 140</strain>
    </source>
</reference>
<dbReference type="GO" id="GO:0003941">
    <property type="term" value="F:L-serine ammonia-lyase activity"/>
    <property type="evidence" value="ECO:0007669"/>
    <property type="project" value="TreeGrafter"/>
</dbReference>
<proteinExistence type="inferred from homology"/>
<dbReference type="SUPFAM" id="SSF53686">
    <property type="entry name" value="Tryptophan synthase beta subunit-like PLP-dependent enzymes"/>
    <property type="match status" value="1"/>
</dbReference>
<keyword evidence="7" id="KW-1185">Reference proteome</keyword>
<dbReference type="CDD" id="cd01562">
    <property type="entry name" value="Thr-dehyd"/>
    <property type="match status" value="1"/>
</dbReference>
<dbReference type="InterPro" id="IPR000634">
    <property type="entry name" value="Ser/Thr_deHydtase_PyrdxlP-BS"/>
</dbReference>
<dbReference type="InterPro" id="IPR001926">
    <property type="entry name" value="TrpB-like_PALP"/>
</dbReference>
<sequence length="348" mass="36136">MAYPAFRPDRINHGFGPLVSHVLDARLRLAGHIRHTPLVPCPALSAQAGHTVALKLDLLQETGSFKLRGATNRILTLPPQRRARGVVTASTGNHGRAVAHAAARLGLRAVVCLSALVPANKVEAVRALGAEVRIVGRSQDDATVEAQRLVREEGMAWIAPFDDPAVIAGQGTLGLEVVEDLPEVTTVLVPLSGGGLAAGVALAVKTVRPKARVIGVSMERGAAMHASLLAGRPVDVEECPTLADSLGGGIGLANRHTFDLCRDLLDDVMLLTETEIAAGMRHLHHCHGLTAEGAAAVGPAALLAGKVRLDGPAVCLVTGGNVDRETFRRVIAAADAETAAATALHEVA</sequence>
<evidence type="ECO:0000256" key="4">
    <source>
        <dbReference type="ARBA" id="ARBA00023239"/>
    </source>
</evidence>
<name>A0A286G4L4_9PROT</name>
<dbReference type="GO" id="GO:0006567">
    <property type="term" value="P:L-threonine catabolic process"/>
    <property type="evidence" value="ECO:0007669"/>
    <property type="project" value="TreeGrafter"/>
</dbReference>
<accession>A0A286G4L4</accession>
<keyword evidence="3" id="KW-0663">Pyridoxal phosphate</keyword>
<dbReference type="PANTHER" id="PTHR48078">
    <property type="entry name" value="THREONINE DEHYDRATASE, MITOCHONDRIAL-RELATED"/>
    <property type="match status" value="1"/>
</dbReference>
<dbReference type="InterPro" id="IPR014333">
    <property type="entry name" value="Ectoine_EutB"/>
</dbReference>
<dbReference type="AlphaFoldDB" id="A0A286G4L4"/>
<dbReference type="InterPro" id="IPR050147">
    <property type="entry name" value="Ser/Thr_Dehydratase"/>
</dbReference>
<evidence type="ECO:0000313" key="7">
    <source>
        <dbReference type="Proteomes" id="UP000219621"/>
    </source>
</evidence>
<evidence type="ECO:0000313" key="6">
    <source>
        <dbReference type="EMBL" id="SOD90422.1"/>
    </source>
</evidence>
<feature type="domain" description="Tryptophan synthase beta chain-like PALP" evidence="5">
    <location>
        <begin position="31"/>
        <end position="319"/>
    </location>
</feature>
<dbReference type="Pfam" id="PF00291">
    <property type="entry name" value="PALP"/>
    <property type="match status" value="1"/>
</dbReference>
<protein>
    <submittedName>
        <fullName evidence="6">L-threonine ammonia-lyase</fullName>
    </submittedName>
</protein>
<evidence type="ECO:0000256" key="2">
    <source>
        <dbReference type="ARBA" id="ARBA00010869"/>
    </source>
</evidence>
<dbReference type="InterPro" id="IPR036052">
    <property type="entry name" value="TrpB-like_PALP_sf"/>
</dbReference>
<dbReference type="OrthoDB" id="9811476at2"/>
<organism evidence="6 7">
    <name type="scientific">Caenispirillum bisanense</name>
    <dbReference type="NCBI Taxonomy" id="414052"/>
    <lineage>
        <taxon>Bacteria</taxon>
        <taxon>Pseudomonadati</taxon>
        <taxon>Pseudomonadota</taxon>
        <taxon>Alphaproteobacteria</taxon>
        <taxon>Rhodospirillales</taxon>
        <taxon>Novispirillaceae</taxon>
        <taxon>Caenispirillum</taxon>
    </lineage>
</organism>
<dbReference type="Proteomes" id="UP000219621">
    <property type="component" value="Unassembled WGS sequence"/>
</dbReference>
<dbReference type="Gene3D" id="3.40.50.1100">
    <property type="match status" value="2"/>
</dbReference>
<evidence type="ECO:0000256" key="3">
    <source>
        <dbReference type="ARBA" id="ARBA00022898"/>
    </source>
</evidence>
<evidence type="ECO:0000259" key="5">
    <source>
        <dbReference type="Pfam" id="PF00291"/>
    </source>
</evidence>
<keyword evidence="4 6" id="KW-0456">Lyase</keyword>